<keyword evidence="3" id="KW-1185">Reference proteome</keyword>
<gene>
    <name evidence="2" type="ORF">PTT_07491</name>
</gene>
<dbReference type="OrthoDB" id="10538992at2759"/>
<dbReference type="Proteomes" id="UP000001067">
    <property type="component" value="Unassembled WGS sequence"/>
</dbReference>
<sequence length="197" mass="22739">MVTPQTPPKVIWKDPYYPRHGHSPLRNEYKILRISEADSYITASGAAAHHNLSADQEDPEEYDPEYATHLVATMQSQAEKKEMAWRKEYEEFYRIENILDREPGWNDRLALALSQRRLRDAIESYVSGEKSMGNGSESGWERDRRKDTELRMGKGTRGTEGHRRMKKYLEGGGLKRKRGVEDEGEVGGLGKKVQRSW</sequence>
<reference evidence="2 3" key="1">
    <citation type="journal article" date="2010" name="Genome Biol.">
        <title>A first genome assembly of the barley fungal pathogen Pyrenophora teres f. teres.</title>
        <authorList>
            <person name="Ellwood S.R."/>
            <person name="Liu Z."/>
            <person name="Syme R.A."/>
            <person name="Lai Z."/>
            <person name="Hane J.K."/>
            <person name="Keiper F."/>
            <person name="Moffat C.S."/>
            <person name="Oliver R.P."/>
            <person name="Friesen T.L."/>
        </authorList>
    </citation>
    <scope>NUCLEOTIDE SEQUENCE [LARGE SCALE GENOMIC DNA]</scope>
    <source>
        <strain evidence="2 3">0-1</strain>
    </source>
</reference>
<evidence type="ECO:0000313" key="3">
    <source>
        <dbReference type="Proteomes" id="UP000001067"/>
    </source>
</evidence>
<evidence type="ECO:0000256" key="1">
    <source>
        <dbReference type="SAM" id="MobiDB-lite"/>
    </source>
</evidence>
<feature type="region of interest" description="Disordered" evidence="1">
    <location>
        <begin position="128"/>
        <end position="197"/>
    </location>
</feature>
<protein>
    <submittedName>
        <fullName evidence="2">Uncharacterized protein</fullName>
    </submittedName>
</protein>
<proteinExistence type="predicted"/>
<dbReference type="AlphaFoldDB" id="E3RHS0"/>
<dbReference type="HOGENOM" id="CLU_1384790_0_0_1"/>
<feature type="compositionally biased region" description="Basic and acidic residues" evidence="1">
    <location>
        <begin position="139"/>
        <end position="162"/>
    </location>
</feature>
<name>E3RHS0_PYRTT</name>
<accession>E3RHS0</accession>
<dbReference type="EMBL" id="GL533151">
    <property type="protein sequence ID" value="EFQ94736.1"/>
    <property type="molecule type" value="Genomic_DNA"/>
</dbReference>
<evidence type="ECO:0000313" key="2">
    <source>
        <dbReference type="EMBL" id="EFQ94736.1"/>
    </source>
</evidence>
<dbReference type="KEGG" id="pte:PTT_07491"/>
<organism evidence="3">
    <name type="scientific">Pyrenophora teres f. teres (strain 0-1)</name>
    <name type="common">Barley net blotch fungus</name>
    <name type="synonym">Drechslera teres f. teres</name>
    <dbReference type="NCBI Taxonomy" id="861557"/>
    <lineage>
        <taxon>Eukaryota</taxon>
        <taxon>Fungi</taxon>
        <taxon>Dikarya</taxon>
        <taxon>Ascomycota</taxon>
        <taxon>Pezizomycotina</taxon>
        <taxon>Dothideomycetes</taxon>
        <taxon>Pleosporomycetidae</taxon>
        <taxon>Pleosporales</taxon>
        <taxon>Pleosporineae</taxon>
        <taxon>Pleosporaceae</taxon>
        <taxon>Pyrenophora</taxon>
    </lineage>
</organism>